<evidence type="ECO:0000313" key="1">
    <source>
        <dbReference type="EnsemblMetazoa" id="Aqu2.1.05030_001"/>
    </source>
</evidence>
<accession>A0A1X7SSN8</accession>
<sequence>MMKSVKKKDISSNRVQVTQGIHLLLQSFLFTCP</sequence>
<dbReference type="AlphaFoldDB" id="A0A1X7SSN8"/>
<name>A0A1X7SSN8_AMPQE</name>
<protein>
    <submittedName>
        <fullName evidence="1">Uncharacterized protein</fullName>
    </submittedName>
</protein>
<reference evidence="1" key="1">
    <citation type="submission" date="2017-05" db="UniProtKB">
        <authorList>
            <consortium name="EnsemblMetazoa"/>
        </authorList>
    </citation>
    <scope>IDENTIFICATION</scope>
</reference>
<proteinExistence type="predicted"/>
<dbReference type="InParanoid" id="A0A1X7SSN8"/>
<organism evidence="1">
    <name type="scientific">Amphimedon queenslandica</name>
    <name type="common">Sponge</name>
    <dbReference type="NCBI Taxonomy" id="400682"/>
    <lineage>
        <taxon>Eukaryota</taxon>
        <taxon>Metazoa</taxon>
        <taxon>Porifera</taxon>
        <taxon>Demospongiae</taxon>
        <taxon>Heteroscleromorpha</taxon>
        <taxon>Haplosclerida</taxon>
        <taxon>Niphatidae</taxon>
        <taxon>Amphimedon</taxon>
    </lineage>
</organism>
<dbReference type="EnsemblMetazoa" id="Aqu2.1.05030_001">
    <property type="protein sequence ID" value="Aqu2.1.05030_001"/>
    <property type="gene ID" value="Aqu2.1.05030"/>
</dbReference>